<organism evidence="2 3">
    <name type="scientific">Acidithiobacillus ferrivorans</name>
    <dbReference type="NCBI Taxonomy" id="160808"/>
    <lineage>
        <taxon>Bacteria</taxon>
        <taxon>Pseudomonadati</taxon>
        <taxon>Pseudomonadota</taxon>
        <taxon>Acidithiobacillia</taxon>
        <taxon>Acidithiobacillales</taxon>
        <taxon>Acidithiobacillaceae</taxon>
        <taxon>Acidithiobacillus</taxon>
    </lineage>
</organism>
<sequence length="72" mass="8173">LNIPTLVPAIEQLFHVQFISPEVYSISQLPSKLEPWDVIHVAIAALIMSWIATLYPSWRASRIAPAEALRYE</sequence>
<dbReference type="EMBL" id="NCBC01000213">
    <property type="protein sequence ID" value="OYV80982.1"/>
    <property type="molecule type" value="Genomic_DNA"/>
</dbReference>
<dbReference type="InterPro" id="IPR051447">
    <property type="entry name" value="Lipoprotein-release_system"/>
</dbReference>
<evidence type="ECO:0000256" key="1">
    <source>
        <dbReference type="SAM" id="Phobius"/>
    </source>
</evidence>
<evidence type="ECO:0000313" key="2">
    <source>
        <dbReference type="EMBL" id="OYV80982.1"/>
    </source>
</evidence>
<keyword evidence="1" id="KW-0812">Transmembrane</keyword>
<comment type="caution">
    <text evidence="2">The sequence shown here is derived from an EMBL/GenBank/DDBJ whole genome shotgun (WGS) entry which is preliminary data.</text>
</comment>
<proteinExistence type="predicted"/>
<keyword evidence="1" id="KW-1133">Transmembrane helix</keyword>
<dbReference type="Proteomes" id="UP000216779">
    <property type="component" value="Unassembled WGS sequence"/>
</dbReference>
<gene>
    <name evidence="2" type="ORF">B7Z70_06970</name>
</gene>
<evidence type="ECO:0000313" key="3">
    <source>
        <dbReference type="Proteomes" id="UP000216779"/>
    </source>
</evidence>
<dbReference type="GO" id="GO:0098797">
    <property type="term" value="C:plasma membrane protein complex"/>
    <property type="evidence" value="ECO:0007669"/>
    <property type="project" value="TreeGrafter"/>
</dbReference>
<keyword evidence="1" id="KW-0472">Membrane</keyword>
<dbReference type="AlphaFoldDB" id="A0A257T6F7"/>
<accession>A0A257T6F7</accession>
<feature type="transmembrane region" description="Helical" evidence="1">
    <location>
        <begin position="38"/>
        <end position="55"/>
    </location>
</feature>
<dbReference type="PANTHER" id="PTHR30489:SF0">
    <property type="entry name" value="LIPOPROTEIN-RELEASING SYSTEM TRANSMEMBRANE PROTEIN LOLE"/>
    <property type="match status" value="1"/>
</dbReference>
<dbReference type="PANTHER" id="PTHR30489">
    <property type="entry name" value="LIPOPROTEIN-RELEASING SYSTEM TRANSMEMBRANE PROTEIN LOLE"/>
    <property type="match status" value="1"/>
</dbReference>
<dbReference type="GO" id="GO:0044874">
    <property type="term" value="P:lipoprotein localization to outer membrane"/>
    <property type="evidence" value="ECO:0007669"/>
    <property type="project" value="TreeGrafter"/>
</dbReference>
<protein>
    <recommendedName>
        <fullName evidence="4">Lipoprotein-releasing system transmembrane subunit LolC</fullName>
    </recommendedName>
</protein>
<evidence type="ECO:0008006" key="4">
    <source>
        <dbReference type="Google" id="ProtNLM"/>
    </source>
</evidence>
<name>A0A257T6F7_9PROT</name>
<reference evidence="2 3" key="1">
    <citation type="submission" date="2017-03" db="EMBL/GenBank/DDBJ databases">
        <title>Lifting the veil on microbial sulfur biogeochemistry in mining wastewaters.</title>
        <authorList>
            <person name="Kantor R.S."/>
            <person name="Colenbrander Nelson T."/>
            <person name="Marshall S."/>
            <person name="Bennett D."/>
            <person name="Apte S."/>
            <person name="Camacho D."/>
            <person name="Thomas B.C."/>
            <person name="Warren L.A."/>
            <person name="Banfield J.F."/>
        </authorList>
    </citation>
    <scope>NUCLEOTIDE SEQUENCE [LARGE SCALE GENOMIC DNA]</scope>
    <source>
        <strain evidence="2">21-59-9</strain>
    </source>
</reference>
<feature type="non-terminal residue" evidence="2">
    <location>
        <position position="1"/>
    </location>
</feature>